<dbReference type="RefSeq" id="WP_148036604.1">
    <property type="nucleotide sequence ID" value="NZ_BAABFD010000022.1"/>
</dbReference>
<evidence type="ECO:0000256" key="1">
    <source>
        <dbReference type="SAM" id="Phobius"/>
    </source>
</evidence>
<evidence type="ECO:0000313" key="3">
    <source>
        <dbReference type="Proteomes" id="UP001212498"/>
    </source>
</evidence>
<keyword evidence="1" id="KW-0472">Membrane</keyword>
<organism evidence="2 3">
    <name type="scientific">Nonomuraea ferruginea</name>
    <dbReference type="NCBI Taxonomy" id="46174"/>
    <lineage>
        <taxon>Bacteria</taxon>
        <taxon>Bacillati</taxon>
        <taxon>Actinomycetota</taxon>
        <taxon>Actinomycetes</taxon>
        <taxon>Streptosporangiales</taxon>
        <taxon>Streptosporangiaceae</taxon>
        <taxon>Nonomuraea</taxon>
    </lineage>
</organism>
<gene>
    <name evidence="2" type="ORF">OUY24_03755</name>
</gene>
<protein>
    <recommendedName>
        <fullName evidence="4">SHOCT domain-containing protein</fullName>
    </recommendedName>
</protein>
<proteinExistence type="predicted"/>
<reference evidence="2 3" key="1">
    <citation type="submission" date="2022-11" db="EMBL/GenBank/DDBJ databases">
        <title>Nonomuraea corallina sp. nov., a new species of the genus Nonomuraea isolated from sea side sediment in Thai sea.</title>
        <authorList>
            <person name="Ngamcharungchit C."/>
            <person name="Matsumoto A."/>
            <person name="Suriyachadkun C."/>
            <person name="Panbangred W."/>
            <person name="Inahashi Y."/>
            <person name="Intra B."/>
        </authorList>
    </citation>
    <scope>NUCLEOTIDE SEQUENCE [LARGE SCALE GENOMIC DNA]</scope>
    <source>
        <strain evidence="2 3">DSM 43553</strain>
    </source>
</reference>
<evidence type="ECO:0000313" key="2">
    <source>
        <dbReference type="EMBL" id="MDA0639729.1"/>
    </source>
</evidence>
<comment type="caution">
    <text evidence="2">The sequence shown here is derived from an EMBL/GenBank/DDBJ whole genome shotgun (WGS) entry which is preliminary data.</text>
</comment>
<keyword evidence="1" id="KW-1133">Transmembrane helix</keyword>
<keyword evidence="3" id="KW-1185">Reference proteome</keyword>
<dbReference type="Proteomes" id="UP001212498">
    <property type="component" value="Unassembled WGS sequence"/>
</dbReference>
<dbReference type="EMBL" id="JAPNUD010000006">
    <property type="protein sequence ID" value="MDA0639729.1"/>
    <property type="molecule type" value="Genomic_DNA"/>
</dbReference>
<sequence>MMWDYGAGSWLVGGITMILIWALIITAIVALVRYIGGSRNTGMPWNRQGSLRPEDVLAERLARGEVDVDEYKRRLELLQGRR</sequence>
<name>A0ABT4SR60_9ACTN</name>
<accession>A0ABT4SR60</accession>
<feature type="transmembrane region" description="Helical" evidence="1">
    <location>
        <begin position="12"/>
        <end position="35"/>
    </location>
</feature>
<keyword evidence="1" id="KW-0812">Transmembrane</keyword>
<evidence type="ECO:0008006" key="4">
    <source>
        <dbReference type="Google" id="ProtNLM"/>
    </source>
</evidence>